<evidence type="ECO:0000256" key="4">
    <source>
        <dbReference type="ARBA" id="ARBA00022475"/>
    </source>
</evidence>
<dbReference type="PANTHER" id="PTHR11712:SF352">
    <property type="entry name" value="3-OXOACYL-[ACYL-CARRIER-PROTEIN] SYNTHASE"/>
    <property type="match status" value="1"/>
</dbReference>
<dbReference type="GO" id="GO:0006633">
    <property type="term" value="P:fatty acid biosynthetic process"/>
    <property type="evidence" value="ECO:0007669"/>
    <property type="project" value="InterPro"/>
</dbReference>
<name>A0A844QG11_9HYPH</name>
<keyword evidence="16" id="KW-1185">Reference proteome</keyword>
<comment type="subcellular location">
    <subcellularLocation>
        <location evidence="1">Cell inner membrane</location>
    </subcellularLocation>
</comment>
<comment type="function">
    <text evidence="10">Proposed to synthesize NOD factor fatty acyl chain. Involved in the synthesis of a highly unsaturated fatty acid moiety, which forms part of a lipo-oligosaccharide that is responsible for host specificity.</text>
</comment>
<dbReference type="InterPro" id="IPR018201">
    <property type="entry name" value="Ketoacyl_synth_AS"/>
</dbReference>
<feature type="domain" description="Ketosynthase family 3 (KS3)" evidence="14">
    <location>
        <begin position="4"/>
        <end position="403"/>
    </location>
</feature>
<dbReference type="SUPFAM" id="SSF53901">
    <property type="entry name" value="Thiolase-like"/>
    <property type="match status" value="2"/>
</dbReference>
<keyword evidence="8" id="KW-1133">Transmembrane helix</keyword>
<organism evidence="15 16">
    <name type="scientific">Nitratireductor arenosus</name>
    <dbReference type="NCBI Taxonomy" id="2682096"/>
    <lineage>
        <taxon>Bacteria</taxon>
        <taxon>Pseudomonadati</taxon>
        <taxon>Pseudomonadota</taxon>
        <taxon>Alphaproteobacteria</taxon>
        <taxon>Hyphomicrobiales</taxon>
        <taxon>Phyllobacteriaceae</taxon>
        <taxon>Nitratireductor</taxon>
    </lineage>
</organism>
<dbReference type="CDD" id="cd00834">
    <property type="entry name" value="KAS_I_II"/>
    <property type="match status" value="1"/>
</dbReference>
<dbReference type="Gene3D" id="3.40.47.10">
    <property type="match status" value="1"/>
</dbReference>
<proteinExistence type="inferred from homology"/>
<evidence type="ECO:0000256" key="9">
    <source>
        <dbReference type="ARBA" id="ARBA00023136"/>
    </source>
</evidence>
<dbReference type="AlphaFoldDB" id="A0A844QG11"/>
<reference evidence="15 16" key="1">
    <citation type="submission" date="2019-12" db="EMBL/GenBank/DDBJ databases">
        <title>Nitratireductor arenosus sp. nov., Isolated from sea sand, Jeju island, South Korea.</title>
        <authorList>
            <person name="Kim W."/>
        </authorList>
    </citation>
    <scope>NUCLEOTIDE SEQUENCE [LARGE SCALE GENOMIC DNA]</scope>
    <source>
        <strain evidence="15 16">CAU 1489</strain>
    </source>
</reference>
<sequence length="404" mass="42036">MPDRGRIVITGLGGICALGTDAGAIWQSMIAGRQGIAPLTTVPLHDLKVTIGGEIAELPDHGLERRQLVTMDRFSLLAAIASREALHHAKIKVTPENEHRIGSVIGTGICGWEAIEESYRTVFLEGKKRANVFTVPRVMPGAAAGQVSMVNGLRGPVFGVTSACSSSNHAFAAALDQLRAGRADVMVAGGADAPLVYGVLKAWESLRVLAKQACRPFSADRDGLVLGEGAGVAVLETYDHARRRGAPILAELVGVGMSADASDIVAPSVEGPAAAMRACLADAGLAANEVDYVNAHGTGTKANDKIETEALGRVFGDHAGDLSVSSTKSMHAHCLGASGALEMIACVMAVREGIVPPTIGYREVDPDCPLDVTPNQARQRDVRVAISNAFAFGGTNAVVAVKRV</sequence>
<evidence type="ECO:0000256" key="5">
    <source>
        <dbReference type="ARBA" id="ARBA00022519"/>
    </source>
</evidence>
<dbReference type="Pfam" id="PF00109">
    <property type="entry name" value="ketoacyl-synt"/>
    <property type="match status" value="1"/>
</dbReference>
<evidence type="ECO:0000256" key="13">
    <source>
        <dbReference type="RuleBase" id="RU003694"/>
    </source>
</evidence>
<evidence type="ECO:0000313" key="15">
    <source>
        <dbReference type="EMBL" id="MVA96729.1"/>
    </source>
</evidence>
<dbReference type="PROSITE" id="PS00606">
    <property type="entry name" value="KS3_1"/>
    <property type="match status" value="1"/>
</dbReference>
<evidence type="ECO:0000256" key="7">
    <source>
        <dbReference type="ARBA" id="ARBA00022692"/>
    </source>
</evidence>
<evidence type="ECO:0000256" key="3">
    <source>
        <dbReference type="ARBA" id="ARBA00022458"/>
    </source>
</evidence>
<dbReference type="InterPro" id="IPR020841">
    <property type="entry name" value="PKS_Beta-ketoAc_synthase_dom"/>
</dbReference>
<protein>
    <recommendedName>
        <fullName evidence="11">Nodulation protein E</fullName>
    </recommendedName>
    <alternativeName>
        <fullName evidence="12">Host-specificity of nodulation protein B</fullName>
    </alternativeName>
</protein>
<keyword evidence="15" id="KW-0012">Acyltransferase</keyword>
<evidence type="ECO:0000256" key="1">
    <source>
        <dbReference type="ARBA" id="ARBA00004533"/>
    </source>
</evidence>
<evidence type="ECO:0000313" key="16">
    <source>
        <dbReference type="Proteomes" id="UP000463224"/>
    </source>
</evidence>
<keyword evidence="3" id="KW-0536">Nodulation</keyword>
<dbReference type="EMBL" id="WPHG01000001">
    <property type="protein sequence ID" value="MVA96729.1"/>
    <property type="molecule type" value="Genomic_DNA"/>
</dbReference>
<dbReference type="Proteomes" id="UP000463224">
    <property type="component" value="Unassembled WGS sequence"/>
</dbReference>
<evidence type="ECO:0000256" key="2">
    <source>
        <dbReference type="ARBA" id="ARBA00008467"/>
    </source>
</evidence>
<dbReference type="PROSITE" id="PS52004">
    <property type="entry name" value="KS3_2"/>
    <property type="match status" value="1"/>
</dbReference>
<keyword evidence="4" id="KW-1003">Cell membrane</keyword>
<dbReference type="NCBIfam" id="NF005589">
    <property type="entry name" value="PRK07314.1"/>
    <property type="match status" value="1"/>
</dbReference>
<dbReference type="InterPro" id="IPR014030">
    <property type="entry name" value="Ketoacyl_synth_N"/>
</dbReference>
<dbReference type="Pfam" id="PF02801">
    <property type="entry name" value="Ketoacyl-synt_C"/>
    <property type="match status" value="1"/>
</dbReference>
<evidence type="ECO:0000256" key="10">
    <source>
        <dbReference type="ARBA" id="ARBA00037576"/>
    </source>
</evidence>
<dbReference type="RefSeq" id="WP_156711640.1">
    <property type="nucleotide sequence ID" value="NZ_WPHG01000001.1"/>
</dbReference>
<accession>A0A844QG11</accession>
<comment type="caution">
    <text evidence="15">The sequence shown here is derived from an EMBL/GenBank/DDBJ whole genome shotgun (WGS) entry which is preliminary data.</text>
</comment>
<dbReference type="InterPro" id="IPR016039">
    <property type="entry name" value="Thiolase-like"/>
</dbReference>
<keyword evidence="9" id="KW-0472">Membrane</keyword>
<keyword evidence="6 13" id="KW-0808">Transferase</keyword>
<evidence type="ECO:0000256" key="8">
    <source>
        <dbReference type="ARBA" id="ARBA00022989"/>
    </source>
</evidence>
<comment type="similarity">
    <text evidence="2 13">Belongs to the thiolase-like superfamily. Beta-ketoacyl-ACP synthases family.</text>
</comment>
<evidence type="ECO:0000259" key="14">
    <source>
        <dbReference type="PROSITE" id="PS52004"/>
    </source>
</evidence>
<keyword evidence="5" id="KW-0997">Cell inner membrane</keyword>
<keyword evidence="7" id="KW-0812">Transmembrane</keyword>
<evidence type="ECO:0000256" key="6">
    <source>
        <dbReference type="ARBA" id="ARBA00022679"/>
    </source>
</evidence>
<dbReference type="InterPro" id="IPR000794">
    <property type="entry name" value="Beta-ketoacyl_synthase"/>
</dbReference>
<evidence type="ECO:0000256" key="11">
    <source>
        <dbReference type="ARBA" id="ARBA00039445"/>
    </source>
</evidence>
<gene>
    <name evidence="15" type="ORF">GN330_05645</name>
</gene>
<dbReference type="InterPro" id="IPR014031">
    <property type="entry name" value="Ketoacyl_synth_C"/>
</dbReference>
<evidence type="ECO:0000256" key="12">
    <source>
        <dbReference type="ARBA" id="ARBA00041756"/>
    </source>
</evidence>
<dbReference type="GO" id="GO:0004315">
    <property type="term" value="F:3-oxoacyl-[acyl-carrier-protein] synthase activity"/>
    <property type="evidence" value="ECO:0007669"/>
    <property type="project" value="InterPro"/>
</dbReference>
<dbReference type="GO" id="GO:0005886">
    <property type="term" value="C:plasma membrane"/>
    <property type="evidence" value="ECO:0007669"/>
    <property type="project" value="UniProtKB-SubCell"/>
</dbReference>
<dbReference type="SMART" id="SM00825">
    <property type="entry name" value="PKS_KS"/>
    <property type="match status" value="1"/>
</dbReference>
<dbReference type="PANTHER" id="PTHR11712">
    <property type="entry name" value="POLYKETIDE SYNTHASE-RELATED"/>
    <property type="match status" value="1"/>
</dbReference>